<comment type="caution">
    <text evidence="1">The sequence shown here is derived from an EMBL/GenBank/DDBJ whole genome shotgun (WGS) entry which is preliminary data.</text>
</comment>
<dbReference type="Proteomes" id="UP000215335">
    <property type="component" value="Unassembled WGS sequence"/>
</dbReference>
<organism evidence="1 2">
    <name type="scientific">Trichomalopsis sarcophagae</name>
    <dbReference type="NCBI Taxonomy" id="543379"/>
    <lineage>
        <taxon>Eukaryota</taxon>
        <taxon>Metazoa</taxon>
        <taxon>Ecdysozoa</taxon>
        <taxon>Arthropoda</taxon>
        <taxon>Hexapoda</taxon>
        <taxon>Insecta</taxon>
        <taxon>Pterygota</taxon>
        <taxon>Neoptera</taxon>
        <taxon>Endopterygota</taxon>
        <taxon>Hymenoptera</taxon>
        <taxon>Apocrita</taxon>
        <taxon>Proctotrupomorpha</taxon>
        <taxon>Chalcidoidea</taxon>
        <taxon>Pteromalidae</taxon>
        <taxon>Pteromalinae</taxon>
        <taxon>Trichomalopsis</taxon>
    </lineage>
</organism>
<proteinExistence type="predicted"/>
<accession>A0A232FJ38</accession>
<dbReference type="AlphaFoldDB" id="A0A232FJ38"/>
<protein>
    <submittedName>
        <fullName evidence="1">Uncharacterized protein</fullName>
    </submittedName>
</protein>
<dbReference type="EMBL" id="NNAY01000131">
    <property type="protein sequence ID" value="OXU30692.1"/>
    <property type="molecule type" value="Genomic_DNA"/>
</dbReference>
<reference evidence="1 2" key="1">
    <citation type="journal article" date="2017" name="Curr. Biol.">
        <title>The Evolution of Venom by Co-option of Single-Copy Genes.</title>
        <authorList>
            <person name="Martinson E.O."/>
            <person name="Mrinalini"/>
            <person name="Kelkar Y.D."/>
            <person name="Chang C.H."/>
            <person name="Werren J.H."/>
        </authorList>
    </citation>
    <scope>NUCLEOTIDE SEQUENCE [LARGE SCALE GENOMIC DNA]</scope>
    <source>
        <strain evidence="1 2">Alberta</strain>
        <tissue evidence="1">Whole body</tissue>
    </source>
</reference>
<sequence>MAAVASKTYSRENKNFHALRVSISKIDKILHSLQSACGQYFQKRKPRYFLLCPLSRGSP</sequence>
<name>A0A232FJ38_9HYME</name>
<gene>
    <name evidence="1" type="ORF">TSAR_015659</name>
</gene>
<keyword evidence="2" id="KW-1185">Reference proteome</keyword>
<evidence type="ECO:0000313" key="2">
    <source>
        <dbReference type="Proteomes" id="UP000215335"/>
    </source>
</evidence>
<evidence type="ECO:0000313" key="1">
    <source>
        <dbReference type="EMBL" id="OXU30692.1"/>
    </source>
</evidence>